<name>A0A158CIH0_9BURK</name>
<dbReference type="EMBL" id="FCOF02000032">
    <property type="protein sequence ID" value="SAK82119.1"/>
    <property type="molecule type" value="Genomic_DNA"/>
</dbReference>
<reference evidence="1" key="1">
    <citation type="submission" date="2016-01" db="EMBL/GenBank/DDBJ databases">
        <authorList>
            <person name="Peeters C."/>
        </authorList>
    </citation>
    <scope>NUCLEOTIDE SEQUENCE [LARGE SCALE GENOMIC DNA]</scope>
    <source>
        <strain evidence="1">LMG 29318</strain>
    </source>
</reference>
<keyword evidence="2" id="KW-1185">Reference proteome</keyword>
<proteinExistence type="predicted"/>
<evidence type="ECO:0000313" key="1">
    <source>
        <dbReference type="EMBL" id="SAK82119.1"/>
    </source>
</evidence>
<dbReference type="Proteomes" id="UP000054870">
    <property type="component" value="Unassembled WGS sequence"/>
</dbReference>
<organism evidence="1 2">
    <name type="scientific">Caballeronia catudaia</name>
    <dbReference type="NCBI Taxonomy" id="1777136"/>
    <lineage>
        <taxon>Bacteria</taxon>
        <taxon>Pseudomonadati</taxon>
        <taxon>Pseudomonadota</taxon>
        <taxon>Betaproteobacteria</taxon>
        <taxon>Burkholderiales</taxon>
        <taxon>Burkholderiaceae</taxon>
        <taxon>Caballeronia</taxon>
    </lineage>
</organism>
<sequence length="235" mass="26644">MLRPAQRADRAGDRRVHVGPGARDYARRERRCVEFMFGVKIERHVHRIDPRLRRRHAMQQMQEVSADGVVVGFDFDALAVMRIVIPVQQHRAERGHQTVGDILRARRVVIVLLGQQRAEHGDAGAHDVHRIRGSRNPFERGLQVRGQAAQSLQLRFISLQFGGIRQLAMHEQMRDFFELGSRRDIENVVAAIVQIVAGLADRAQRGIARRHARQRDGLLRLESACGCGAVVCFAH</sequence>
<gene>
    <name evidence="1" type="ORF">AWB75_05200</name>
</gene>
<evidence type="ECO:0000313" key="2">
    <source>
        <dbReference type="Proteomes" id="UP000054870"/>
    </source>
</evidence>
<protein>
    <submittedName>
        <fullName evidence="1">Uncharacterized protein</fullName>
    </submittedName>
</protein>
<accession>A0A158CIH0</accession>
<comment type="caution">
    <text evidence="1">The sequence shown here is derived from an EMBL/GenBank/DDBJ whole genome shotgun (WGS) entry which is preliminary data.</text>
</comment>
<dbReference type="AlphaFoldDB" id="A0A158CIH0"/>